<feature type="region of interest" description="Disordered" evidence="1">
    <location>
        <begin position="84"/>
        <end position="105"/>
    </location>
</feature>
<evidence type="ECO:0000313" key="3">
    <source>
        <dbReference type="Proteomes" id="UP000789390"/>
    </source>
</evidence>
<gene>
    <name evidence="2" type="ORF">DGAL_LOCUS16040</name>
</gene>
<dbReference type="Proteomes" id="UP000789390">
    <property type="component" value="Unassembled WGS sequence"/>
</dbReference>
<feature type="region of interest" description="Disordered" evidence="1">
    <location>
        <begin position="1"/>
        <end position="24"/>
    </location>
</feature>
<sequence>MPGVSDTAQRAGATQRAPPRLPMVVKQSNSLQPIRIFLPAASPLNKTGQATASGLHKIQPATSQLNITQSLPAISQLNYSQPISNVSHKPTSTQSASNSTPTHLGTSANIKQIYMIQQPFSGPKNSQSKTLKNADTATVRKHCYGNSSTSLDAPAVVSITAQSEETTTSQ</sequence>
<proteinExistence type="predicted"/>
<reference evidence="2" key="1">
    <citation type="submission" date="2021-11" db="EMBL/GenBank/DDBJ databases">
        <authorList>
            <person name="Schell T."/>
        </authorList>
    </citation>
    <scope>NUCLEOTIDE SEQUENCE</scope>
    <source>
        <strain evidence="2">M5</strain>
    </source>
</reference>
<protein>
    <submittedName>
        <fullName evidence="2">Uncharacterized protein</fullName>
    </submittedName>
</protein>
<dbReference type="AlphaFoldDB" id="A0A8J2SAH4"/>
<evidence type="ECO:0000256" key="1">
    <source>
        <dbReference type="SAM" id="MobiDB-lite"/>
    </source>
</evidence>
<evidence type="ECO:0000313" key="2">
    <source>
        <dbReference type="EMBL" id="CAH0112325.1"/>
    </source>
</evidence>
<accession>A0A8J2SAH4</accession>
<organism evidence="2 3">
    <name type="scientific">Daphnia galeata</name>
    <dbReference type="NCBI Taxonomy" id="27404"/>
    <lineage>
        <taxon>Eukaryota</taxon>
        <taxon>Metazoa</taxon>
        <taxon>Ecdysozoa</taxon>
        <taxon>Arthropoda</taxon>
        <taxon>Crustacea</taxon>
        <taxon>Branchiopoda</taxon>
        <taxon>Diplostraca</taxon>
        <taxon>Cladocera</taxon>
        <taxon>Anomopoda</taxon>
        <taxon>Daphniidae</taxon>
        <taxon>Daphnia</taxon>
    </lineage>
</organism>
<comment type="caution">
    <text evidence="2">The sequence shown here is derived from an EMBL/GenBank/DDBJ whole genome shotgun (WGS) entry which is preliminary data.</text>
</comment>
<name>A0A8J2SAH4_9CRUS</name>
<keyword evidence="3" id="KW-1185">Reference proteome</keyword>
<dbReference type="EMBL" id="CAKKLH010000325">
    <property type="protein sequence ID" value="CAH0112325.1"/>
    <property type="molecule type" value="Genomic_DNA"/>
</dbReference>